<dbReference type="CDD" id="cd05930">
    <property type="entry name" value="A_NRPS"/>
    <property type="match status" value="1"/>
</dbReference>
<gene>
    <name evidence="2" type="ORF">GCM10023321_55250</name>
</gene>
<dbReference type="Gene3D" id="3.30.559.30">
    <property type="entry name" value="Nonribosomal peptide synthetase, condensation domain"/>
    <property type="match status" value="1"/>
</dbReference>
<dbReference type="SUPFAM" id="SSF52777">
    <property type="entry name" value="CoA-dependent acyltransferases"/>
    <property type="match status" value="1"/>
</dbReference>
<dbReference type="Pfam" id="PF00550">
    <property type="entry name" value="PP-binding"/>
    <property type="match status" value="1"/>
</dbReference>
<dbReference type="NCBIfam" id="TIGR01733">
    <property type="entry name" value="AA-adenyl-dom"/>
    <property type="match status" value="1"/>
</dbReference>
<dbReference type="RefSeq" id="WP_185062594.1">
    <property type="nucleotide sequence ID" value="NZ_BAABJP010000030.1"/>
</dbReference>
<dbReference type="InterPro" id="IPR009081">
    <property type="entry name" value="PP-bd_ACP"/>
</dbReference>
<dbReference type="Pfam" id="PF13193">
    <property type="entry name" value="AMP-binding_C"/>
    <property type="match status" value="1"/>
</dbReference>
<name>A0ABP9QPG8_9PSEU</name>
<dbReference type="InterPro" id="IPR036736">
    <property type="entry name" value="ACP-like_sf"/>
</dbReference>
<evidence type="ECO:0000313" key="3">
    <source>
        <dbReference type="Proteomes" id="UP001428817"/>
    </source>
</evidence>
<proteinExistence type="predicted"/>
<reference evidence="3" key="1">
    <citation type="journal article" date="2019" name="Int. J. Syst. Evol. Microbiol.">
        <title>The Global Catalogue of Microorganisms (GCM) 10K type strain sequencing project: providing services to taxonomists for standard genome sequencing and annotation.</title>
        <authorList>
            <consortium name="The Broad Institute Genomics Platform"/>
            <consortium name="The Broad Institute Genome Sequencing Center for Infectious Disease"/>
            <person name="Wu L."/>
            <person name="Ma J."/>
        </authorList>
    </citation>
    <scope>NUCLEOTIDE SEQUENCE [LARGE SCALE GENOMIC DNA]</scope>
    <source>
        <strain evidence="3">JCM 18303</strain>
    </source>
</reference>
<dbReference type="InterPro" id="IPR042099">
    <property type="entry name" value="ANL_N_sf"/>
</dbReference>
<dbReference type="PROSITE" id="PS00455">
    <property type="entry name" value="AMP_BINDING"/>
    <property type="match status" value="1"/>
</dbReference>
<dbReference type="SUPFAM" id="SSF47336">
    <property type="entry name" value="ACP-like"/>
    <property type="match status" value="1"/>
</dbReference>
<dbReference type="InterPro" id="IPR045851">
    <property type="entry name" value="AMP-bd_C_sf"/>
</dbReference>
<keyword evidence="3" id="KW-1185">Reference proteome</keyword>
<dbReference type="InterPro" id="IPR020845">
    <property type="entry name" value="AMP-binding_CS"/>
</dbReference>
<dbReference type="SUPFAM" id="SSF56801">
    <property type="entry name" value="Acetyl-CoA synthetase-like"/>
    <property type="match status" value="1"/>
</dbReference>
<evidence type="ECO:0000259" key="1">
    <source>
        <dbReference type="PROSITE" id="PS50075"/>
    </source>
</evidence>
<dbReference type="PROSITE" id="PS50075">
    <property type="entry name" value="CARRIER"/>
    <property type="match status" value="1"/>
</dbReference>
<dbReference type="PANTHER" id="PTHR45527:SF1">
    <property type="entry name" value="FATTY ACID SYNTHASE"/>
    <property type="match status" value="1"/>
</dbReference>
<feature type="domain" description="Carrier" evidence="1">
    <location>
        <begin position="751"/>
        <end position="830"/>
    </location>
</feature>
<dbReference type="InterPro" id="IPR025110">
    <property type="entry name" value="AMP-bd_C"/>
</dbReference>
<dbReference type="Gene3D" id="1.10.1200.10">
    <property type="entry name" value="ACP-like"/>
    <property type="match status" value="1"/>
</dbReference>
<dbReference type="PANTHER" id="PTHR45527">
    <property type="entry name" value="NONRIBOSOMAL PEPTIDE SYNTHETASE"/>
    <property type="match status" value="1"/>
</dbReference>
<dbReference type="Gene3D" id="3.40.50.12780">
    <property type="entry name" value="N-terminal domain of ligase-like"/>
    <property type="match status" value="1"/>
</dbReference>
<accession>A0ABP9QPG8</accession>
<dbReference type="Gene3D" id="3.30.300.30">
    <property type="match status" value="1"/>
</dbReference>
<sequence>MNTTVNADREYWSGVLAAGGFSEIARWSLDPAPGVAEHEVIVPDSLVASAQRLAGELEVSLSSVLLAAYAKVIAALSGESDVVTGYVSGMGGQALPLRLSTGHGSWRSLLREASRAECGLMSHLGFPVEDLRRELGIAGPAFETVFDATGSKEVALAEDTVLSVHVRRRGDRFTLRLRHRTEALDAAAAARIAGYHLTALELLTTDSYADHGRDSLLSQQEMHFQLEGLAGPRRELPDRRFHELFEQRVVAHPDAVAAVHGDRSWTYRELNARANRLSRALLARGLCREGVVAVVAERNLDWMAAVIAVFKAGGVYLPIEPHFPGDRIASTLRRADCRLVLTERGSTETLDQALGSLPEAQRVYFDTAYAEDHAEDDLRMEVTADQLAYIYFTSGSTGEPKGAMCEHAGMLNHLYAKIGDLEIREGDVVAQVAPQCFDISLWQLVSALVVGGRTLLVEQDVVLDVERFVDKIVDRRVGVLQVVPSYLEVVLTYLEQHPRELPDLHCVSVTGEALKKELAQRWFASKPGIALVNAYGLTETSDDTNHEVMRRVPDRERIPLGPAVNNVHVYVVDENLMPVPLGAPGEIAFSGVCVGRGYINDPERTRQAFMADPHRRGERLYRAGDFGRWLPEGKLEFLGRRDSQVKIRGFRIEIGEIENTLLRAPGVRDGAVVVAERPDGSKHLVAFYAGNNPLEVSALQDRLAESLPEYMVPTTYHWRESLPLTGNGKINKKALVALAAELDTVEADYHAPSTPAERRLAAAWGKVLGVPAEQVGRWDNFFDRGGTSLSAVKLAIALDRAVSLKDITLNPVLTDLAGLLDSAAAPRSAQLTH</sequence>
<dbReference type="InterPro" id="IPR010071">
    <property type="entry name" value="AA_adenyl_dom"/>
</dbReference>
<comment type="caution">
    <text evidence="2">The sequence shown here is derived from an EMBL/GenBank/DDBJ whole genome shotgun (WGS) entry which is preliminary data.</text>
</comment>
<dbReference type="Proteomes" id="UP001428817">
    <property type="component" value="Unassembled WGS sequence"/>
</dbReference>
<dbReference type="InterPro" id="IPR000873">
    <property type="entry name" value="AMP-dep_synth/lig_dom"/>
</dbReference>
<evidence type="ECO:0000313" key="2">
    <source>
        <dbReference type="EMBL" id="GAA5165334.1"/>
    </source>
</evidence>
<organism evidence="2 3">
    <name type="scientific">Pseudonocardia eucalypti</name>
    <dbReference type="NCBI Taxonomy" id="648755"/>
    <lineage>
        <taxon>Bacteria</taxon>
        <taxon>Bacillati</taxon>
        <taxon>Actinomycetota</taxon>
        <taxon>Actinomycetes</taxon>
        <taxon>Pseudonocardiales</taxon>
        <taxon>Pseudonocardiaceae</taxon>
        <taxon>Pseudonocardia</taxon>
    </lineage>
</organism>
<dbReference type="Pfam" id="PF00501">
    <property type="entry name" value="AMP-binding"/>
    <property type="match status" value="1"/>
</dbReference>
<protein>
    <recommendedName>
        <fullName evidence="1">Carrier domain-containing protein</fullName>
    </recommendedName>
</protein>
<dbReference type="EMBL" id="BAABJP010000030">
    <property type="protein sequence ID" value="GAA5165334.1"/>
    <property type="molecule type" value="Genomic_DNA"/>
</dbReference>